<dbReference type="EMBL" id="RXIC02000024">
    <property type="protein sequence ID" value="KAB1209701.1"/>
    <property type="molecule type" value="Genomic_DNA"/>
</dbReference>
<evidence type="ECO:0000313" key="1">
    <source>
        <dbReference type="EMBL" id="KAB1209701.1"/>
    </source>
</evidence>
<comment type="caution">
    <text evidence="1">The sequence shown here is derived from an EMBL/GenBank/DDBJ whole genome shotgun (WGS) entry which is preliminary data.</text>
</comment>
<evidence type="ECO:0000313" key="2">
    <source>
        <dbReference type="Proteomes" id="UP000516437"/>
    </source>
</evidence>
<accession>A0A6A1VAJ7</accession>
<reference evidence="1 2" key="1">
    <citation type="journal article" date="2019" name="Plant Biotechnol. J.">
        <title>The red bayberry genome and genetic basis of sex determination.</title>
        <authorList>
            <person name="Jia H.M."/>
            <person name="Jia H.J."/>
            <person name="Cai Q.L."/>
            <person name="Wang Y."/>
            <person name="Zhao H.B."/>
            <person name="Yang W.F."/>
            <person name="Wang G.Y."/>
            <person name="Li Y.H."/>
            <person name="Zhan D.L."/>
            <person name="Shen Y.T."/>
            <person name="Niu Q.F."/>
            <person name="Chang L."/>
            <person name="Qiu J."/>
            <person name="Zhao L."/>
            <person name="Xie H.B."/>
            <person name="Fu W.Y."/>
            <person name="Jin J."/>
            <person name="Li X.W."/>
            <person name="Jiao Y."/>
            <person name="Zhou C.C."/>
            <person name="Tu T."/>
            <person name="Chai C.Y."/>
            <person name="Gao J.L."/>
            <person name="Fan L.J."/>
            <person name="van de Weg E."/>
            <person name="Wang J.Y."/>
            <person name="Gao Z.S."/>
        </authorList>
    </citation>
    <scope>NUCLEOTIDE SEQUENCE [LARGE SCALE GENOMIC DNA]</scope>
    <source>
        <tissue evidence="1">Leaves</tissue>
    </source>
</reference>
<protein>
    <submittedName>
        <fullName evidence="1">Uncharacterized protein</fullName>
    </submittedName>
</protein>
<dbReference type="OrthoDB" id="7848332at2759"/>
<keyword evidence="2" id="KW-1185">Reference proteome</keyword>
<name>A0A6A1VAJ7_9ROSI</name>
<dbReference type="Proteomes" id="UP000516437">
    <property type="component" value="Chromosome 6"/>
</dbReference>
<organism evidence="1 2">
    <name type="scientific">Morella rubra</name>
    <name type="common">Chinese bayberry</name>
    <dbReference type="NCBI Taxonomy" id="262757"/>
    <lineage>
        <taxon>Eukaryota</taxon>
        <taxon>Viridiplantae</taxon>
        <taxon>Streptophyta</taxon>
        <taxon>Embryophyta</taxon>
        <taxon>Tracheophyta</taxon>
        <taxon>Spermatophyta</taxon>
        <taxon>Magnoliopsida</taxon>
        <taxon>eudicotyledons</taxon>
        <taxon>Gunneridae</taxon>
        <taxon>Pentapetalae</taxon>
        <taxon>rosids</taxon>
        <taxon>fabids</taxon>
        <taxon>Fagales</taxon>
        <taxon>Myricaceae</taxon>
        <taxon>Morella</taxon>
    </lineage>
</organism>
<dbReference type="AlphaFoldDB" id="A0A6A1VAJ7"/>
<sequence length="65" mass="6842">MASGKMSGNSSAAVGTDAYPATGTHLRIGIACATEHRSIDISLETAGIGPDGRKRKWPVELFNLR</sequence>
<gene>
    <name evidence="1" type="ORF">CJ030_MR6G028563</name>
</gene>
<proteinExistence type="predicted"/>